<evidence type="ECO:0000313" key="2">
    <source>
        <dbReference type="Proteomes" id="UP000824044"/>
    </source>
</evidence>
<reference evidence="1" key="2">
    <citation type="submission" date="2021-04" db="EMBL/GenBank/DDBJ databases">
        <authorList>
            <person name="Gilroy R."/>
        </authorList>
    </citation>
    <scope>NUCLEOTIDE SEQUENCE</scope>
    <source>
        <strain evidence="1">CHK33-5263</strain>
    </source>
</reference>
<protein>
    <submittedName>
        <fullName evidence="1">Uncharacterized protein</fullName>
    </submittedName>
</protein>
<dbReference type="Proteomes" id="UP000824044">
    <property type="component" value="Unassembled WGS sequence"/>
</dbReference>
<reference evidence="1" key="1">
    <citation type="journal article" date="2021" name="PeerJ">
        <title>Extensive microbial diversity within the chicken gut microbiome revealed by metagenomics and culture.</title>
        <authorList>
            <person name="Gilroy R."/>
            <person name="Ravi A."/>
            <person name="Getino M."/>
            <person name="Pursley I."/>
            <person name="Horton D.L."/>
            <person name="Alikhan N.F."/>
            <person name="Baker D."/>
            <person name="Gharbi K."/>
            <person name="Hall N."/>
            <person name="Watson M."/>
            <person name="Adriaenssens E.M."/>
            <person name="Foster-Nyarko E."/>
            <person name="Jarju S."/>
            <person name="Secka A."/>
            <person name="Antonio M."/>
            <person name="Oren A."/>
            <person name="Chaudhuri R.R."/>
            <person name="La Ragione R."/>
            <person name="Hildebrand F."/>
            <person name="Pallen M.J."/>
        </authorList>
    </citation>
    <scope>NUCLEOTIDE SEQUENCE</scope>
    <source>
        <strain evidence="1">CHK33-5263</strain>
    </source>
</reference>
<name>A0A9D2IWG4_9FIRM</name>
<dbReference type="AlphaFoldDB" id="A0A9D2IWG4"/>
<sequence length="317" mass="36611">MNSIYKFLHKLFKRENNWYNEQYVQFRDQEANDYVRKCIANALNTHSGFMISKWGTIELGTTCCLLSRELKIPVKAKILGEIGYDKHSAIDWLCKNAGFFPNDIKSGKRFAHMALDDASQIDILGSYIDKEKYIQGYLKNSVKVNLDGYYAPFLWQNPWTMELKGRRVLVVHPFADTIERQYKNRSRLFQDQNVLPEFESLTIIKAVQSIAGNGVATGYKNWFEALNAMKRQMDKIDYDVALIGCGAYGMSLAAHAKRQGKVAVHLAGWTQMLFGIYGNRWLNDQPQYAKYINEYWVRPSCSEKPQGAEKVENACYW</sequence>
<dbReference type="SUPFAM" id="SSF51905">
    <property type="entry name" value="FAD/NAD(P)-binding domain"/>
    <property type="match status" value="1"/>
</dbReference>
<gene>
    <name evidence="1" type="ORF">H9812_07575</name>
</gene>
<dbReference type="EMBL" id="DXBS01000138">
    <property type="protein sequence ID" value="HIZ25305.1"/>
    <property type="molecule type" value="Genomic_DNA"/>
</dbReference>
<accession>A0A9D2IWG4</accession>
<comment type="caution">
    <text evidence="1">The sequence shown here is derived from an EMBL/GenBank/DDBJ whole genome shotgun (WGS) entry which is preliminary data.</text>
</comment>
<organism evidence="1 2">
    <name type="scientific">Candidatus Gallimonas intestinigallinarum</name>
    <dbReference type="NCBI Taxonomy" id="2838604"/>
    <lineage>
        <taxon>Bacteria</taxon>
        <taxon>Bacillati</taxon>
        <taxon>Bacillota</taxon>
        <taxon>Clostridia</taxon>
        <taxon>Candidatus Gallimonas</taxon>
    </lineage>
</organism>
<evidence type="ECO:0000313" key="1">
    <source>
        <dbReference type="EMBL" id="HIZ25305.1"/>
    </source>
</evidence>
<proteinExistence type="predicted"/>
<dbReference type="InterPro" id="IPR036188">
    <property type="entry name" value="FAD/NAD-bd_sf"/>
</dbReference>